<dbReference type="Proteomes" id="UP000652013">
    <property type="component" value="Unassembled WGS sequence"/>
</dbReference>
<name>A0A8J3Y7Z0_9ACTN</name>
<keyword evidence="3" id="KW-1185">Reference proteome</keyword>
<dbReference type="EMBL" id="BOOY01000016">
    <property type="protein sequence ID" value="GIJ02972.1"/>
    <property type="molecule type" value="Genomic_DNA"/>
</dbReference>
<protein>
    <submittedName>
        <fullName evidence="2">Uncharacterized protein</fullName>
    </submittedName>
</protein>
<keyword evidence="1" id="KW-0812">Transmembrane</keyword>
<keyword evidence="1" id="KW-0472">Membrane</keyword>
<feature type="transmembrane region" description="Helical" evidence="1">
    <location>
        <begin position="32"/>
        <end position="57"/>
    </location>
</feature>
<organism evidence="2 3">
    <name type="scientific">Spirilliplanes yamanashiensis</name>
    <dbReference type="NCBI Taxonomy" id="42233"/>
    <lineage>
        <taxon>Bacteria</taxon>
        <taxon>Bacillati</taxon>
        <taxon>Actinomycetota</taxon>
        <taxon>Actinomycetes</taxon>
        <taxon>Micromonosporales</taxon>
        <taxon>Micromonosporaceae</taxon>
        <taxon>Spirilliplanes</taxon>
    </lineage>
</organism>
<gene>
    <name evidence="2" type="ORF">Sya03_23240</name>
</gene>
<proteinExistence type="predicted"/>
<feature type="transmembrane region" description="Helical" evidence="1">
    <location>
        <begin position="94"/>
        <end position="115"/>
    </location>
</feature>
<sequence>MRRALIVAGVLVTGYAIAGAAGDPDLSPGGVLVFLVAVLVAHDAAVMPAAIGAGALITRWVPPDHRTPVRVAALCSAVVTVVAVPLRLGAGGLPLTRLLVVLAVVWAAAAAAIAVRAIRKHLERRAAAAGG</sequence>
<dbReference type="AlphaFoldDB" id="A0A8J3Y7Z0"/>
<comment type="caution">
    <text evidence="2">The sequence shown here is derived from an EMBL/GenBank/DDBJ whole genome shotgun (WGS) entry which is preliminary data.</text>
</comment>
<feature type="transmembrane region" description="Helical" evidence="1">
    <location>
        <begin position="69"/>
        <end position="88"/>
    </location>
</feature>
<evidence type="ECO:0000313" key="3">
    <source>
        <dbReference type="Proteomes" id="UP000652013"/>
    </source>
</evidence>
<evidence type="ECO:0000256" key="1">
    <source>
        <dbReference type="SAM" id="Phobius"/>
    </source>
</evidence>
<evidence type="ECO:0000313" key="2">
    <source>
        <dbReference type="EMBL" id="GIJ02972.1"/>
    </source>
</evidence>
<keyword evidence="1" id="KW-1133">Transmembrane helix</keyword>
<accession>A0A8J3Y7Z0</accession>
<reference evidence="2" key="1">
    <citation type="submission" date="2021-01" db="EMBL/GenBank/DDBJ databases">
        <title>Whole genome shotgun sequence of Spirilliplanes yamanashiensis NBRC 15828.</title>
        <authorList>
            <person name="Komaki H."/>
            <person name="Tamura T."/>
        </authorList>
    </citation>
    <scope>NUCLEOTIDE SEQUENCE</scope>
    <source>
        <strain evidence="2">NBRC 15828</strain>
    </source>
</reference>
<dbReference type="RefSeq" id="WP_203938249.1">
    <property type="nucleotide sequence ID" value="NZ_BAAAGJ010000005.1"/>
</dbReference>